<dbReference type="EC" id="3.4.22.61" evidence="14"/>
<dbReference type="PANTHER" id="PTHR48169">
    <property type="entry name" value="DED DOMAIN-CONTAINING PROTEIN"/>
    <property type="match status" value="1"/>
</dbReference>
<dbReference type="SMART" id="SM01289">
    <property type="entry name" value="PYRIN"/>
    <property type="match status" value="1"/>
</dbReference>
<dbReference type="Ensembl" id="ENSDCDT00010009295.1">
    <property type="protein sequence ID" value="ENSDCDP00010008855.1"/>
    <property type="gene ID" value="ENSDCDG00010003974.1"/>
</dbReference>
<evidence type="ECO:0000256" key="13">
    <source>
        <dbReference type="ARBA" id="ARBA00051626"/>
    </source>
</evidence>
<accession>A0AAY4AKU2</accession>
<dbReference type="GO" id="GO:0006508">
    <property type="term" value="P:proteolysis"/>
    <property type="evidence" value="ECO:0007669"/>
    <property type="project" value="UniProtKB-KW"/>
</dbReference>
<keyword evidence="6" id="KW-0645">Protease</keyword>
<sequence length="373" mass="41953">MAERNERDILIHRIQCLSKSDFKRFRLKLRELKDDQGNCPITNRLVDDKDEDDLADLLIETFKDAAVQKAIDVMTTISCNQTAQDLSSDNEKLKARKAERPTVSSDRRRDNSAHAYVDDGGSARDEYNMSSVPRGTCVIINNENFLDGSTRLGSGKDADDLKRVFHKFGFEVKRHDDQTRMQMEQIMKHYCNSATGDCFVCCILSHGGKKGVLGCDRKHMSISDIIDPFSGQNLAGRPKAFFIQACRGPKTQNAAIVEEDSSDEESDTETYDLLKTIPSHADLLIAMSTFEDHKSRRNFSEGSWFIQALCKELEDSCPNGEDILTVLTKVNKAVAGREGRSGFKQIPEPRFTLTKKLIFRAPEPGLALTNLKF</sequence>
<protein>
    <recommendedName>
        <fullName evidence="15">Caspase-8</fullName>
        <ecNumber evidence="14">3.4.22.61</ecNumber>
    </recommendedName>
</protein>
<feature type="domain" description="Caspase family p20" evidence="20">
    <location>
        <begin position="133"/>
        <end position="250"/>
    </location>
</feature>
<dbReference type="GO" id="GO:0043065">
    <property type="term" value="P:positive regulation of apoptotic process"/>
    <property type="evidence" value="ECO:0007669"/>
    <property type="project" value="UniProtKB-ARBA"/>
</dbReference>
<feature type="compositionally biased region" description="Basic and acidic residues" evidence="18">
    <location>
        <begin position="89"/>
        <end position="112"/>
    </location>
</feature>
<dbReference type="InterPro" id="IPR004020">
    <property type="entry name" value="DAPIN"/>
</dbReference>
<evidence type="ECO:0000256" key="4">
    <source>
        <dbReference type="ARBA" id="ARBA00022490"/>
    </source>
</evidence>
<dbReference type="InterPro" id="IPR002138">
    <property type="entry name" value="Pept_C14_p10"/>
</dbReference>
<evidence type="ECO:0000259" key="20">
    <source>
        <dbReference type="PROSITE" id="PS50208"/>
    </source>
</evidence>
<dbReference type="FunFam" id="3.40.50.1460:FF:000008">
    <property type="entry name" value="caspase-8 isoform X1"/>
    <property type="match status" value="1"/>
</dbReference>
<evidence type="ECO:0000256" key="6">
    <source>
        <dbReference type="ARBA" id="ARBA00022670"/>
    </source>
</evidence>
<keyword evidence="23" id="KW-1185">Reference proteome</keyword>
<evidence type="ECO:0000256" key="16">
    <source>
        <dbReference type="PIRSR" id="PIRSR038001-1"/>
    </source>
</evidence>
<dbReference type="GO" id="GO:0032991">
    <property type="term" value="C:protein-containing complex"/>
    <property type="evidence" value="ECO:0007669"/>
    <property type="project" value="UniProtKB-ARBA"/>
</dbReference>
<dbReference type="PROSITE" id="PS50824">
    <property type="entry name" value="DAPIN"/>
    <property type="match status" value="1"/>
</dbReference>
<evidence type="ECO:0000256" key="14">
    <source>
        <dbReference type="ARBA" id="ARBA00066479"/>
    </source>
</evidence>
<feature type="domain" description="Caspase family p10" evidence="19">
    <location>
        <begin position="273"/>
        <end position="361"/>
    </location>
</feature>
<evidence type="ECO:0000256" key="2">
    <source>
        <dbReference type="ARBA" id="ARBA00004496"/>
    </source>
</evidence>
<dbReference type="SUPFAM" id="SSF52129">
    <property type="entry name" value="Caspase-like"/>
    <property type="match status" value="1"/>
</dbReference>
<name>A0AAY4AKU2_9TELE</name>
<feature type="domain" description="Pyrin" evidence="21">
    <location>
        <begin position="1"/>
        <end position="62"/>
    </location>
</feature>
<evidence type="ECO:0000256" key="11">
    <source>
        <dbReference type="ARBA" id="ARBA00023145"/>
    </source>
</evidence>
<dbReference type="InterPro" id="IPR029030">
    <property type="entry name" value="Caspase-like_dom_sf"/>
</dbReference>
<feature type="active site" evidence="16">
    <location>
        <position position="246"/>
    </location>
</feature>
<dbReference type="InterPro" id="IPR011600">
    <property type="entry name" value="Pept_C14_caspase"/>
</dbReference>
<evidence type="ECO:0000313" key="22">
    <source>
        <dbReference type="Ensembl" id="ENSDCDP00010008855.1"/>
    </source>
</evidence>
<evidence type="ECO:0000256" key="10">
    <source>
        <dbReference type="ARBA" id="ARBA00022807"/>
    </source>
</evidence>
<comment type="subcellular location">
    <subcellularLocation>
        <location evidence="2">Cytoplasm</location>
    </subcellularLocation>
    <subcellularLocation>
        <location evidence="1">Nucleus</location>
    </subcellularLocation>
</comment>
<dbReference type="Pfam" id="PF00656">
    <property type="entry name" value="Peptidase_C14"/>
    <property type="match status" value="1"/>
</dbReference>
<evidence type="ECO:0000256" key="9">
    <source>
        <dbReference type="ARBA" id="ARBA00022801"/>
    </source>
</evidence>
<evidence type="ECO:0000259" key="19">
    <source>
        <dbReference type="PROSITE" id="PS50207"/>
    </source>
</evidence>
<dbReference type="Pfam" id="PF02758">
    <property type="entry name" value="PYRIN"/>
    <property type="match status" value="1"/>
</dbReference>
<evidence type="ECO:0000256" key="17">
    <source>
        <dbReference type="RuleBase" id="RU003971"/>
    </source>
</evidence>
<dbReference type="GO" id="GO:0005737">
    <property type="term" value="C:cytoplasm"/>
    <property type="evidence" value="ECO:0007669"/>
    <property type="project" value="UniProtKB-SubCell"/>
</dbReference>
<dbReference type="Gene3D" id="3.40.50.1460">
    <property type="match status" value="1"/>
</dbReference>
<keyword evidence="5" id="KW-0597">Phosphoprotein</keyword>
<evidence type="ECO:0000256" key="5">
    <source>
        <dbReference type="ARBA" id="ARBA00022553"/>
    </source>
</evidence>
<dbReference type="InterPro" id="IPR001309">
    <property type="entry name" value="Pept_C14_p20"/>
</dbReference>
<evidence type="ECO:0000256" key="12">
    <source>
        <dbReference type="ARBA" id="ARBA00023242"/>
    </source>
</evidence>
<dbReference type="PROSITE" id="PS50207">
    <property type="entry name" value="CASPASE_P10"/>
    <property type="match status" value="1"/>
</dbReference>
<reference evidence="22" key="2">
    <citation type="submission" date="2025-08" db="UniProtKB">
        <authorList>
            <consortium name="Ensembl"/>
        </authorList>
    </citation>
    <scope>IDENTIFICATION</scope>
</reference>
<reference evidence="22 23" key="1">
    <citation type="submission" date="2020-06" db="EMBL/GenBank/DDBJ databases">
        <authorList>
            <consortium name="Wellcome Sanger Institute Data Sharing"/>
        </authorList>
    </citation>
    <scope>NUCLEOTIDE SEQUENCE [LARGE SCALE GENOMIC DNA]</scope>
</reference>
<reference evidence="22" key="3">
    <citation type="submission" date="2025-09" db="UniProtKB">
        <authorList>
            <consortium name="Ensembl"/>
        </authorList>
    </citation>
    <scope>IDENTIFICATION</scope>
</reference>
<dbReference type="CDD" id="cd00032">
    <property type="entry name" value="CASc"/>
    <property type="match status" value="1"/>
</dbReference>
<comment type="similarity">
    <text evidence="3 17">Belongs to the peptidase C14A family.</text>
</comment>
<dbReference type="GO" id="GO:0005886">
    <property type="term" value="C:plasma membrane"/>
    <property type="evidence" value="ECO:0007669"/>
    <property type="project" value="UniProtKB-ARBA"/>
</dbReference>
<keyword evidence="9" id="KW-0378">Hydrolase</keyword>
<proteinExistence type="inferred from homology"/>
<comment type="catalytic activity">
    <reaction evidence="13">
        <text>Strict requirement for Asp at position P1 and has a preferred cleavage sequence of (Leu/Asp/Val)-Glu-Thr-Asp-|-(Gly/Ser/Ala).</text>
        <dbReference type="EC" id="3.4.22.61"/>
    </reaction>
</comment>
<evidence type="ECO:0000256" key="18">
    <source>
        <dbReference type="SAM" id="MobiDB-lite"/>
    </source>
</evidence>
<dbReference type="SMART" id="SM00115">
    <property type="entry name" value="CASc"/>
    <property type="match status" value="1"/>
</dbReference>
<dbReference type="RefSeq" id="XP_028831455.1">
    <property type="nucleotide sequence ID" value="XM_028975622.1"/>
</dbReference>
<dbReference type="GeneTree" id="ENSGT00940000164225"/>
<dbReference type="GeneID" id="114787767"/>
<evidence type="ECO:0000259" key="21">
    <source>
        <dbReference type="PROSITE" id="PS50824"/>
    </source>
</evidence>
<evidence type="ECO:0000313" key="23">
    <source>
        <dbReference type="Proteomes" id="UP000694580"/>
    </source>
</evidence>
<dbReference type="SUPFAM" id="SSF47986">
    <property type="entry name" value="DEATH domain"/>
    <property type="match status" value="1"/>
</dbReference>
<keyword evidence="4" id="KW-0963">Cytoplasm</keyword>
<dbReference type="GO" id="GO:0005634">
    <property type="term" value="C:nucleus"/>
    <property type="evidence" value="ECO:0007669"/>
    <property type="project" value="UniProtKB-SubCell"/>
</dbReference>
<evidence type="ECO:0000256" key="1">
    <source>
        <dbReference type="ARBA" id="ARBA00004123"/>
    </source>
</evidence>
<dbReference type="Gene3D" id="1.10.533.10">
    <property type="entry name" value="Death Domain, Fas"/>
    <property type="match status" value="1"/>
</dbReference>
<organism evidence="22 23">
    <name type="scientific">Denticeps clupeoides</name>
    <name type="common">denticle herring</name>
    <dbReference type="NCBI Taxonomy" id="299321"/>
    <lineage>
        <taxon>Eukaryota</taxon>
        <taxon>Metazoa</taxon>
        <taxon>Chordata</taxon>
        <taxon>Craniata</taxon>
        <taxon>Vertebrata</taxon>
        <taxon>Euteleostomi</taxon>
        <taxon>Actinopterygii</taxon>
        <taxon>Neopterygii</taxon>
        <taxon>Teleostei</taxon>
        <taxon>Clupei</taxon>
        <taxon>Clupeiformes</taxon>
        <taxon>Denticipitoidei</taxon>
        <taxon>Denticipitidae</taxon>
        <taxon>Denticeps</taxon>
    </lineage>
</organism>
<dbReference type="InterPro" id="IPR015917">
    <property type="entry name" value="Pept_C14A"/>
</dbReference>
<dbReference type="GO" id="GO:0006915">
    <property type="term" value="P:apoptotic process"/>
    <property type="evidence" value="ECO:0007669"/>
    <property type="project" value="UniProtKB-KW"/>
</dbReference>
<dbReference type="PRINTS" id="PR00376">
    <property type="entry name" value="IL1BCENZYME"/>
</dbReference>
<dbReference type="GO" id="GO:0004197">
    <property type="term" value="F:cysteine-type endopeptidase activity"/>
    <property type="evidence" value="ECO:0007669"/>
    <property type="project" value="InterPro"/>
</dbReference>
<evidence type="ECO:0000256" key="8">
    <source>
        <dbReference type="ARBA" id="ARBA00022737"/>
    </source>
</evidence>
<keyword evidence="11" id="KW-0865">Zymogen</keyword>
<keyword evidence="8" id="KW-0677">Repeat</keyword>
<dbReference type="Proteomes" id="UP000694580">
    <property type="component" value="Chromosome 4"/>
</dbReference>
<dbReference type="InterPro" id="IPR011029">
    <property type="entry name" value="DEATH-like_dom_sf"/>
</dbReference>
<keyword evidence="10" id="KW-0788">Thiol protease</keyword>
<dbReference type="AlphaFoldDB" id="A0AAY4AKU2"/>
<dbReference type="GO" id="GO:0051604">
    <property type="term" value="P:protein maturation"/>
    <property type="evidence" value="ECO:0007669"/>
    <property type="project" value="UniProtKB-ARBA"/>
</dbReference>
<evidence type="ECO:0000256" key="3">
    <source>
        <dbReference type="ARBA" id="ARBA00010134"/>
    </source>
</evidence>
<dbReference type="PIRSF" id="PIRSF038001">
    <property type="entry name" value="Caspase_ICE"/>
    <property type="match status" value="1"/>
</dbReference>
<dbReference type="PROSITE" id="PS50208">
    <property type="entry name" value="CASPASE_P20"/>
    <property type="match status" value="1"/>
</dbReference>
<keyword evidence="7" id="KW-0053">Apoptosis</keyword>
<keyword evidence="12" id="KW-0539">Nucleus</keyword>
<feature type="region of interest" description="Disordered" evidence="18">
    <location>
        <begin position="84"/>
        <end position="124"/>
    </location>
</feature>
<dbReference type="PANTHER" id="PTHR48169:SF7">
    <property type="entry name" value="CASPASE 10"/>
    <property type="match status" value="1"/>
</dbReference>
<feature type="active site" evidence="16">
    <location>
        <position position="206"/>
    </location>
</feature>
<evidence type="ECO:0000256" key="7">
    <source>
        <dbReference type="ARBA" id="ARBA00022703"/>
    </source>
</evidence>
<evidence type="ECO:0000256" key="15">
    <source>
        <dbReference type="ARBA" id="ARBA00068172"/>
    </source>
</evidence>
<gene>
    <name evidence="22" type="primary">LOC114787767</name>
</gene>